<keyword evidence="3 6" id="KW-1133">Transmembrane helix</keyword>
<dbReference type="OrthoDB" id="5546837at2759"/>
<name>A0A2T2ZZ92_9PEZI</name>
<dbReference type="Proteomes" id="UP000241462">
    <property type="component" value="Unassembled WGS sequence"/>
</dbReference>
<evidence type="ECO:0000256" key="5">
    <source>
        <dbReference type="SAM" id="MobiDB-lite"/>
    </source>
</evidence>
<keyword evidence="8" id="KW-1185">Reference proteome</keyword>
<evidence type="ECO:0000256" key="4">
    <source>
        <dbReference type="ARBA" id="ARBA00023136"/>
    </source>
</evidence>
<accession>A0A2T2ZZ92</accession>
<sequence length="234" mass="25683">MFAPYQADPPEAARSPDIASPRTSLERRPWSPLGGSYQKRTGPTSPPPLQHPQPQRGWQTPGYQIPSPSYQSPANANATGNTTAAAAAAGGAIAPSRPSLGGDGYFGHLSSGFAGATDREGLNEFDTSLGIRLDYEACLAYLALPPLGAILLLILERKSDYVRFHAWQSALLFTIIFIFHLVFSWSTFLGWLFFLCDLALVAFLTMRAYRDADMLDRYEVPFFGQIASRFLDDE</sequence>
<dbReference type="GO" id="GO:0016020">
    <property type="term" value="C:membrane"/>
    <property type="evidence" value="ECO:0007669"/>
    <property type="project" value="UniProtKB-SubCell"/>
</dbReference>
<feature type="region of interest" description="Disordered" evidence="5">
    <location>
        <begin position="1"/>
        <end position="78"/>
    </location>
</feature>
<dbReference type="EMBL" id="KZ678547">
    <property type="protein sequence ID" value="PSR80016.1"/>
    <property type="molecule type" value="Genomic_DNA"/>
</dbReference>
<feature type="compositionally biased region" description="Polar residues" evidence="5">
    <location>
        <begin position="56"/>
        <end position="73"/>
    </location>
</feature>
<dbReference type="AlphaFoldDB" id="A0A2T2ZZ92"/>
<dbReference type="InParanoid" id="A0A2T2ZZ92"/>
<protein>
    <submittedName>
        <fullName evidence="7">Uncharacterized protein</fullName>
    </submittedName>
</protein>
<dbReference type="PANTHER" id="PTHR36460">
    <property type="entry name" value="UPF0132 DOMAIN PROTEIN (AFU_ORTHOLOGUE AFUA_3G10255)"/>
    <property type="match status" value="1"/>
</dbReference>
<reference evidence="7 8" key="1">
    <citation type="journal article" date="2018" name="Mycol. Prog.">
        <title>Coniella lustricola, a new species from submerged detritus.</title>
        <authorList>
            <person name="Raudabaugh D.B."/>
            <person name="Iturriaga T."/>
            <person name="Carver A."/>
            <person name="Mondo S."/>
            <person name="Pangilinan J."/>
            <person name="Lipzen A."/>
            <person name="He G."/>
            <person name="Amirebrahimi M."/>
            <person name="Grigoriev I.V."/>
            <person name="Miller A.N."/>
        </authorList>
    </citation>
    <scope>NUCLEOTIDE SEQUENCE [LARGE SCALE GENOMIC DNA]</scope>
    <source>
        <strain evidence="7 8">B22-T-1</strain>
    </source>
</reference>
<evidence type="ECO:0000256" key="6">
    <source>
        <dbReference type="SAM" id="Phobius"/>
    </source>
</evidence>
<feature type="transmembrane region" description="Helical" evidence="6">
    <location>
        <begin position="191"/>
        <end position="209"/>
    </location>
</feature>
<dbReference type="PANTHER" id="PTHR36460:SF1">
    <property type="entry name" value="UPF0132 DOMAIN PROTEIN (AFU_ORTHOLOGUE AFUA_3G10255)"/>
    <property type="match status" value="1"/>
</dbReference>
<keyword evidence="2 6" id="KW-0812">Transmembrane</keyword>
<evidence type="ECO:0000256" key="3">
    <source>
        <dbReference type="ARBA" id="ARBA00022989"/>
    </source>
</evidence>
<proteinExistence type="predicted"/>
<feature type="transmembrane region" description="Helical" evidence="6">
    <location>
        <begin position="139"/>
        <end position="155"/>
    </location>
</feature>
<evidence type="ECO:0000313" key="8">
    <source>
        <dbReference type="Proteomes" id="UP000241462"/>
    </source>
</evidence>
<keyword evidence="4 6" id="KW-0472">Membrane</keyword>
<organism evidence="7 8">
    <name type="scientific">Coniella lustricola</name>
    <dbReference type="NCBI Taxonomy" id="2025994"/>
    <lineage>
        <taxon>Eukaryota</taxon>
        <taxon>Fungi</taxon>
        <taxon>Dikarya</taxon>
        <taxon>Ascomycota</taxon>
        <taxon>Pezizomycotina</taxon>
        <taxon>Sordariomycetes</taxon>
        <taxon>Sordariomycetidae</taxon>
        <taxon>Diaporthales</taxon>
        <taxon>Schizoparmaceae</taxon>
        <taxon>Coniella</taxon>
    </lineage>
</organism>
<feature type="transmembrane region" description="Helical" evidence="6">
    <location>
        <begin position="167"/>
        <end position="185"/>
    </location>
</feature>
<evidence type="ECO:0000256" key="1">
    <source>
        <dbReference type="ARBA" id="ARBA00004141"/>
    </source>
</evidence>
<evidence type="ECO:0000313" key="7">
    <source>
        <dbReference type="EMBL" id="PSR80016.1"/>
    </source>
</evidence>
<dbReference type="STRING" id="2025994.A0A2T2ZZ92"/>
<gene>
    <name evidence="7" type="ORF">BD289DRAFT_508346</name>
</gene>
<comment type="subcellular location">
    <subcellularLocation>
        <location evidence="1">Membrane</location>
        <topology evidence="1">Multi-pass membrane protein</topology>
    </subcellularLocation>
</comment>
<evidence type="ECO:0000256" key="2">
    <source>
        <dbReference type="ARBA" id="ARBA00022692"/>
    </source>
</evidence>